<organism evidence="2">
    <name type="scientific">marine metagenome</name>
    <dbReference type="NCBI Taxonomy" id="408172"/>
    <lineage>
        <taxon>unclassified sequences</taxon>
        <taxon>metagenomes</taxon>
        <taxon>ecological metagenomes</taxon>
    </lineage>
</organism>
<proteinExistence type="predicted"/>
<accession>A0A381SWI4</accession>
<dbReference type="InterPro" id="IPR036415">
    <property type="entry name" value="Lamin_tail_dom_sf"/>
</dbReference>
<name>A0A381SWI4_9ZZZZ</name>
<reference evidence="2" key="1">
    <citation type="submission" date="2018-05" db="EMBL/GenBank/DDBJ databases">
        <authorList>
            <person name="Lanie J.A."/>
            <person name="Ng W.-L."/>
            <person name="Kazmierczak K.M."/>
            <person name="Andrzejewski T.M."/>
            <person name="Davidsen T.M."/>
            <person name="Wayne K.J."/>
            <person name="Tettelin H."/>
            <person name="Glass J.I."/>
            <person name="Rusch D."/>
            <person name="Podicherti R."/>
            <person name="Tsui H.-C.T."/>
            <person name="Winkler M.E."/>
        </authorList>
    </citation>
    <scope>NUCLEOTIDE SEQUENCE</scope>
</reference>
<feature type="region of interest" description="Disordered" evidence="1">
    <location>
        <begin position="1"/>
        <end position="74"/>
    </location>
</feature>
<evidence type="ECO:0000313" key="2">
    <source>
        <dbReference type="EMBL" id="SVA07671.1"/>
    </source>
</evidence>
<evidence type="ECO:0000256" key="1">
    <source>
        <dbReference type="SAM" id="MobiDB-lite"/>
    </source>
</evidence>
<dbReference type="EMBL" id="UINC01003595">
    <property type="protein sequence ID" value="SVA07671.1"/>
    <property type="molecule type" value="Genomic_DNA"/>
</dbReference>
<dbReference type="Gene3D" id="2.60.40.1260">
    <property type="entry name" value="Lamin Tail domain"/>
    <property type="match status" value="1"/>
</dbReference>
<feature type="compositionally biased region" description="Polar residues" evidence="1">
    <location>
        <begin position="63"/>
        <end position="74"/>
    </location>
</feature>
<protein>
    <submittedName>
        <fullName evidence="2">Uncharacterized protein</fullName>
    </submittedName>
</protein>
<dbReference type="AlphaFoldDB" id="A0A381SWI4"/>
<sequence>MVDRADGSTEFTFPSFELQPHTSVRSYTNEEHPESGGFSFQRKPSVWENSNHDDAALIEPDGQSVSTLSYPAGC</sequence>
<gene>
    <name evidence="2" type="ORF">METZ01_LOCUS60525</name>
</gene>